<dbReference type="RefSeq" id="WP_074308016.1">
    <property type="nucleotide sequence ID" value="NZ_FSQT01000001.1"/>
</dbReference>
<sequence>MNATQAAPAPVRIATNHTVTKRLGNWTTSRRFQVRAHRGYAVLDLRSPQIPAGDIQVDIDLDHAVLKLLVADNAVIYDWDVRRIGRGGVKDSERPNTPGDRRIVITGQMRHGEIRVHRGGIAVLSAMFSREFLADLRRARKEGRTPTVADPAHTP</sequence>
<gene>
    <name evidence="1" type="ORF">SAMN04489832_0238</name>
</gene>
<organism evidence="1 2">
    <name type="scientific">Micromonospora cremea</name>
    <dbReference type="NCBI Taxonomy" id="709881"/>
    <lineage>
        <taxon>Bacteria</taxon>
        <taxon>Bacillati</taxon>
        <taxon>Actinomycetota</taxon>
        <taxon>Actinomycetes</taxon>
        <taxon>Micromonosporales</taxon>
        <taxon>Micromonosporaceae</taxon>
        <taxon>Micromonospora</taxon>
    </lineage>
</organism>
<reference evidence="2" key="1">
    <citation type="submission" date="2016-12" db="EMBL/GenBank/DDBJ databases">
        <authorList>
            <person name="Varghese N."/>
            <person name="Submissions S."/>
        </authorList>
    </citation>
    <scope>NUCLEOTIDE SEQUENCE [LARGE SCALE GENOMIC DNA]</scope>
    <source>
        <strain evidence="2">DSM 45599</strain>
    </source>
</reference>
<keyword evidence="2" id="KW-1185">Reference proteome</keyword>
<proteinExistence type="predicted"/>
<evidence type="ECO:0000313" key="2">
    <source>
        <dbReference type="Proteomes" id="UP000185124"/>
    </source>
</evidence>
<protein>
    <submittedName>
        <fullName evidence="1">Uncharacterized protein</fullName>
    </submittedName>
</protein>
<dbReference type="AlphaFoldDB" id="A0A1N5TLV4"/>
<dbReference type="STRING" id="709881.SAMN04489832_0238"/>
<dbReference type="OrthoDB" id="4542805at2"/>
<name>A0A1N5TLV4_9ACTN</name>
<dbReference type="EMBL" id="FSQT01000001">
    <property type="protein sequence ID" value="SIM49076.1"/>
    <property type="molecule type" value="Genomic_DNA"/>
</dbReference>
<dbReference type="Proteomes" id="UP000185124">
    <property type="component" value="Unassembled WGS sequence"/>
</dbReference>
<accession>A0A1N5TLV4</accession>
<evidence type="ECO:0000313" key="1">
    <source>
        <dbReference type="EMBL" id="SIM49076.1"/>
    </source>
</evidence>